<sequence length="315" mass="35956">METTSVYYQLSMMASSNKILMILMVFSSLLVFVFISQMTLTTKSACAACKYQRRKCGKDCPLAPFFPAEEFKSFQYAHRLFGVSNIMKILKQVHPADREKAMRSVKYESEMWAKFPNTGCYGIVQQLQLRLQEATGELQSMLPDLVRIYKDRIKKHFSHSPPSQLPLDITYLKSQCQHQQNAAADYLSTSQQQKAAADYLSTSQYIANLKGQRQYQQKSDYLHPSQLQSDITTTSNTVSTYQQHLNIPINEKSLYIDRKLNIQPPSEGFPFHHSDYENMVDKSKEACDSGTESTSKDTIHSVNHVPQNELKSTAT</sequence>
<dbReference type="InterPro" id="IPR004883">
    <property type="entry name" value="LOB"/>
</dbReference>
<gene>
    <name evidence="4" type="ORF">SO802_001215</name>
</gene>
<dbReference type="EMBL" id="JAZDWU010000001">
    <property type="protein sequence ID" value="KAL0014146.1"/>
    <property type="molecule type" value="Genomic_DNA"/>
</dbReference>
<dbReference type="PROSITE" id="PS50891">
    <property type="entry name" value="LOB"/>
    <property type="match status" value="1"/>
</dbReference>
<dbReference type="AlphaFoldDB" id="A0AAW2DYY5"/>
<organism evidence="4 5">
    <name type="scientific">Lithocarpus litseifolius</name>
    <dbReference type="NCBI Taxonomy" id="425828"/>
    <lineage>
        <taxon>Eukaryota</taxon>
        <taxon>Viridiplantae</taxon>
        <taxon>Streptophyta</taxon>
        <taxon>Embryophyta</taxon>
        <taxon>Tracheophyta</taxon>
        <taxon>Spermatophyta</taxon>
        <taxon>Magnoliopsida</taxon>
        <taxon>eudicotyledons</taxon>
        <taxon>Gunneridae</taxon>
        <taxon>Pentapetalae</taxon>
        <taxon>rosids</taxon>
        <taxon>fabids</taxon>
        <taxon>Fagales</taxon>
        <taxon>Fagaceae</taxon>
        <taxon>Lithocarpus</taxon>
    </lineage>
</organism>
<dbReference type="PANTHER" id="PTHR31301">
    <property type="entry name" value="LOB DOMAIN-CONTAINING PROTEIN 4-RELATED"/>
    <property type="match status" value="1"/>
</dbReference>
<reference evidence="4 5" key="1">
    <citation type="submission" date="2024-01" db="EMBL/GenBank/DDBJ databases">
        <title>A telomere-to-telomere, gap-free genome of sweet tea (Lithocarpus litseifolius).</title>
        <authorList>
            <person name="Zhou J."/>
        </authorList>
    </citation>
    <scope>NUCLEOTIDE SEQUENCE [LARGE SCALE GENOMIC DNA]</scope>
    <source>
        <strain evidence="4">Zhou-2022a</strain>
        <tissue evidence="4">Leaf</tissue>
    </source>
</reference>
<dbReference type="PANTHER" id="PTHR31301:SF21">
    <property type="entry name" value="LOB DOMAIN-CONTAINING PROTEIN 27-RELATED"/>
    <property type="match status" value="1"/>
</dbReference>
<feature type="compositionally biased region" description="Polar residues" evidence="2">
    <location>
        <begin position="300"/>
        <end position="315"/>
    </location>
</feature>
<protein>
    <recommendedName>
        <fullName evidence="3">LOB domain-containing protein</fullName>
    </recommendedName>
</protein>
<evidence type="ECO:0000313" key="5">
    <source>
        <dbReference type="Proteomes" id="UP001459277"/>
    </source>
</evidence>
<keyword evidence="5" id="KW-1185">Reference proteome</keyword>
<comment type="similarity">
    <text evidence="1">Belongs to the LOB domain-containing protein family.</text>
</comment>
<comment type="caution">
    <text evidence="4">The sequence shown here is derived from an EMBL/GenBank/DDBJ whole genome shotgun (WGS) entry which is preliminary data.</text>
</comment>
<dbReference type="Proteomes" id="UP001459277">
    <property type="component" value="Unassembled WGS sequence"/>
</dbReference>
<dbReference type="Pfam" id="PF03195">
    <property type="entry name" value="LOB"/>
    <property type="match status" value="1"/>
</dbReference>
<proteinExistence type="inferred from homology"/>
<evidence type="ECO:0000256" key="2">
    <source>
        <dbReference type="SAM" id="MobiDB-lite"/>
    </source>
</evidence>
<evidence type="ECO:0000313" key="4">
    <source>
        <dbReference type="EMBL" id="KAL0014146.1"/>
    </source>
</evidence>
<feature type="region of interest" description="Disordered" evidence="2">
    <location>
        <begin position="282"/>
        <end position="315"/>
    </location>
</feature>
<name>A0AAW2DYY5_9ROSI</name>
<evidence type="ECO:0000259" key="3">
    <source>
        <dbReference type="PROSITE" id="PS50891"/>
    </source>
</evidence>
<evidence type="ECO:0000256" key="1">
    <source>
        <dbReference type="ARBA" id="ARBA00005474"/>
    </source>
</evidence>
<accession>A0AAW2DYY5</accession>
<feature type="domain" description="LOB" evidence="3">
    <location>
        <begin position="44"/>
        <end position="145"/>
    </location>
</feature>